<evidence type="ECO:0000313" key="2">
    <source>
        <dbReference type="Proteomes" id="UP000735302"/>
    </source>
</evidence>
<protein>
    <submittedName>
        <fullName evidence="1">Uncharacterized protein</fullName>
    </submittedName>
</protein>
<dbReference type="Proteomes" id="UP000735302">
    <property type="component" value="Unassembled WGS sequence"/>
</dbReference>
<organism evidence="1 2">
    <name type="scientific">Plakobranchus ocellatus</name>
    <dbReference type="NCBI Taxonomy" id="259542"/>
    <lineage>
        <taxon>Eukaryota</taxon>
        <taxon>Metazoa</taxon>
        <taxon>Spiralia</taxon>
        <taxon>Lophotrochozoa</taxon>
        <taxon>Mollusca</taxon>
        <taxon>Gastropoda</taxon>
        <taxon>Heterobranchia</taxon>
        <taxon>Euthyneura</taxon>
        <taxon>Panpulmonata</taxon>
        <taxon>Sacoglossa</taxon>
        <taxon>Placobranchoidea</taxon>
        <taxon>Plakobranchidae</taxon>
        <taxon>Plakobranchus</taxon>
    </lineage>
</organism>
<gene>
    <name evidence="1" type="ORF">PoB_000669900</name>
</gene>
<proteinExistence type="predicted"/>
<name>A0AAV3YD48_9GAST</name>
<dbReference type="EMBL" id="BLXT01000807">
    <property type="protein sequence ID" value="GFN80193.1"/>
    <property type="molecule type" value="Genomic_DNA"/>
</dbReference>
<reference evidence="1 2" key="1">
    <citation type="journal article" date="2021" name="Elife">
        <title>Chloroplast acquisition without the gene transfer in kleptoplastic sea slugs, Plakobranchus ocellatus.</title>
        <authorList>
            <person name="Maeda T."/>
            <person name="Takahashi S."/>
            <person name="Yoshida T."/>
            <person name="Shimamura S."/>
            <person name="Takaki Y."/>
            <person name="Nagai Y."/>
            <person name="Toyoda A."/>
            <person name="Suzuki Y."/>
            <person name="Arimoto A."/>
            <person name="Ishii H."/>
            <person name="Satoh N."/>
            <person name="Nishiyama T."/>
            <person name="Hasebe M."/>
            <person name="Maruyama T."/>
            <person name="Minagawa J."/>
            <person name="Obokata J."/>
            <person name="Shigenobu S."/>
        </authorList>
    </citation>
    <scope>NUCLEOTIDE SEQUENCE [LARGE SCALE GENOMIC DNA]</scope>
</reference>
<accession>A0AAV3YD48</accession>
<keyword evidence="2" id="KW-1185">Reference proteome</keyword>
<comment type="caution">
    <text evidence="1">The sequence shown here is derived from an EMBL/GenBank/DDBJ whole genome shotgun (WGS) entry which is preliminary data.</text>
</comment>
<dbReference type="AlphaFoldDB" id="A0AAV3YD48"/>
<sequence length="142" mass="15510">MVQTPELQQPDILITGCGKMCPQRLANLTAIFAYVAISLLEKKKVGKGVGVGGGIKKNGLYCRKRKTVYLRTNILKIRRPGLCAYSSTTCNLRFLGPCLSRSLISGTCLVSPQQSSTQTRDRRVPADLRVDSLFAGSSNVFE</sequence>
<evidence type="ECO:0000313" key="1">
    <source>
        <dbReference type="EMBL" id="GFN80193.1"/>
    </source>
</evidence>